<dbReference type="Gene3D" id="1.20.272.10">
    <property type="match status" value="1"/>
</dbReference>
<proteinExistence type="predicted"/>
<sequence length="325" mass="37013">MEMIRTKRQSSLEQLSDFFSSWQSSVQETVRQMTLFVLVTENSEEVSFLLRKMRLAGRIKKVDSIKDLLEQVEEMSHLFFASSLKTVAYSLDLKNCSDVEIAFVKEAIRIVEVSSSAQVVVSSPKPFKEQIFGQVRCLDWSNPQPQRVQDRYLGLACFLAKQQGIELDLEQAEALACSCKNNPYALENELIKLSLGWPKEWLPSLYGSESVWDFLRKIEKREWRNALELIHLMDGHPETAVRWMVALRSHLSKLLALQLSGGSPNEPHAWNEKRRQALRFSLRKIGKNNLMAMICSLGAAETAVRLGEASPKEALQAWALSLVEL</sequence>
<organism evidence="1 2">
    <name type="scientific">Candidatus Similichlamydia laticola</name>
    <dbReference type="NCBI Taxonomy" id="2170265"/>
    <lineage>
        <taxon>Bacteria</taxon>
        <taxon>Pseudomonadati</taxon>
        <taxon>Chlamydiota</taxon>
        <taxon>Chlamydiia</taxon>
        <taxon>Parachlamydiales</taxon>
        <taxon>Candidatus Parilichlamydiaceae</taxon>
        <taxon>Candidatus Similichlamydia</taxon>
    </lineage>
</organism>
<dbReference type="AlphaFoldDB" id="A0A369KIE7"/>
<name>A0A369KIE7_9BACT</name>
<comment type="caution">
    <text evidence="1">The sequence shown here is derived from an EMBL/GenBank/DDBJ whole genome shotgun (WGS) entry which is preliminary data.</text>
</comment>
<dbReference type="Proteomes" id="UP000253816">
    <property type="component" value="Unassembled WGS sequence"/>
</dbReference>
<dbReference type="RefSeq" id="WP_114544237.1">
    <property type="nucleotide sequence ID" value="NZ_QQBG01000011.1"/>
</dbReference>
<accession>A0A369KIE7</accession>
<dbReference type="EMBL" id="QQBG01000011">
    <property type="protein sequence ID" value="RDB31563.1"/>
    <property type="molecule type" value="Genomic_DNA"/>
</dbReference>
<evidence type="ECO:0000313" key="2">
    <source>
        <dbReference type="Proteomes" id="UP000253816"/>
    </source>
</evidence>
<reference evidence="1 2" key="1">
    <citation type="submission" date="2018-07" db="EMBL/GenBank/DDBJ databases">
        <title>Comparative genomics of the Candidatus Parilichlamydiaceae reveals evidence of convergent evolution and genome reduction in the phylum Chlamydiae.</title>
        <authorList>
            <person name="Taylor-Brown A."/>
            <person name="Polkinghorne A."/>
        </authorList>
    </citation>
    <scope>NUCLEOTIDE SEQUENCE [LARGE SCALE GENOMIC DNA]</scope>
    <source>
        <strain evidence="1 2">Hat2</strain>
    </source>
</reference>
<keyword evidence="2" id="KW-1185">Reference proteome</keyword>
<evidence type="ECO:0000313" key="1">
    <source>
        <dbReference type="EMBL" id="RDB31563.1"/>
    </source>
</evidence>
<protein>
    <submittedName>
        <fullName evidence="1">Uncharacterized protein</fullName>
    </submittedName>
</protein>
<gene>
    <name evidence="1" type="ORF">HAT2_00330</name>
</gene>